<dbReference type="SUPFAM" id="SSF51338">
    <property type="entry name" value="Composite domain of metallo-dependent hydrolases"/>
    <property type="match status" value="1"/>
</dbReference>
<keyword evidence="5" id="KW-1185">Reference proteome</keyword>
<dbReference type="Gene3D" id="2.120.10.30">
    <property type="entry name" value="TolB, C-terminal domain"/>
    <property type="match status" value="2"/>
</dbReference>
<feature type="domain" description="Amidohydrolase-related" evidence="3">
    <location>
        <begin position="733"/>
        <end position="1065"/>
    </location>
</feature>
<dbReference type="InterPro" id="IPR011059">
    <property type="entry name" value="Metal-dep_hydrolase_composite"/>
</dbReference>
<dbReference type="Pfam" id="PF01979">
    <property type="entry name" value="Amidohydro_1"/>
    <property type="match status" value="1"/>
</dbReference>
<dbReference type="Gene3D" id="2.30.40.10">
    <property type="entry name" value="Urease, subunit C, domain 1"/>
    <property type="match status" value="1"/>
</dbReference>
<evidence type="ECO:0000313" key="4">
    <source>
        <dbReference type="EMBL" id="OJH34771.1"/>
    </source>
</evidence>
<dbReference type="SUPFAM" id="SSF82171">
    <property type="entry name" value="DPP6 N-terminal domain-like"/>
    <property type="match status" value="2"/>
</dbReference>
<feature type="chain" id="PRO_5012747302" evidence="2">
    <location>
        <begin position="24"/>
        <end position="1104"/>
    </location>
</feature>
<dbReference type="Gene3D" id="1.20.58.520">
    <property type="entry name" value="Amidohydrolase"/>
    <property type="match status" value="1"/>
</dbReference>
<reference evidence="5" key="1">
    <citation type="submission" date="2016-11" db="EMBL/GenBank/DDBJ databases">
        <authorList>
            <person name="Shukria A."/>
            <person name="Stevens D.C."/>
        </authorList>
    </citation>
    <scope>NUCLEOTIDE SEQUENCE [LARGE SCALE GENOMIC DNA]</scope>
    <source>
        <strain evidence="5">Cbfe23</strain>
    </source>
</reference>
<proteinExistence type="inferred from homology"/>
<evidence type="ECO:0000259" key="3">
    <source>
        <dbReference type="Pfam" id="PF01979"/>
    </source>
</evidence>
<comment type="similarity">
    <text evidence="1">Belongs to the TolB family.</text>
</comment>
<evidence type="ECO:0000256" key="1">
    <source>
        <dbReference type="ARBA" id="ARBA00009820"/>
    </source>
</evidence>
<dbReference type="RefSeq" id="WP_071904253.1">
    <property type="nucleotide sequence ID" value="NZ_MPIN01000017.1"/>
</dbReference>
<name>A0A1L9AXN0_9BACT</name>
<keyword evidence="4" id="KW-0378">Hydrolase</keyword>
<dbReference type="PANTHER" id="PTHR36842:SF1">
    <property type="entry name" value="PROTEIN TOLB"/>
    <property type="match status" value="1"/>
</dbReference>
<dbReference type="InterPro" id="IPR032466">
    <property type="entry name" value="Metal_Hydrolase"/>
</dbReference>
<dbReference type="Gene3D" id="3.40.50.10910">
    <property type="entry name" value="Amidohydrolase"/>
    <property type="match status" value="1"/>
</dbReference>
<comment type="caution">
    <text evidence="4">The sequence shown here is derived from an EMBL/GenBank/DDBJ whole genome shotgun (WGS) entry which is preliminary data.</text>
</comment>
<dbReference type="InterPro" id="IPR006680">
    <property type="entry name" value="Amidohydro-rel"/>
</dbReference>
<reference evidence="4 5" key="2">
    <citation type="submission" date="2016-12" db="EMBL/GenBank/DDBJ databases">
        <title>Draft Genome Sequence of Cystobacter ferrugineus Strain Cbfe23.</title>
        <authorList>
            <person name="Akbar S."/>
            <person name="Dowd S.E."/>
            <person name="Stevens D.C."/>
        </authorList>
    </citation>
    <scope>NUCLEOTIDE SEQUENCE [LARGE SCALE GENOMIC DNA]</scope>
    <source>
        <strain evidence="4 5">Cbfe23</strain>
    </source>
</reference>
<dbReference type="Pfam" id="PF07676">
    <property type="entry name" value="PD40"/>
    <property type="match status" value="5"/>
</dbReference>
<gene>
    <name evidence="4" type="ORF">BON30_42200</name>
</gene>
<dbReference type="STRING" id="83449.BON30_42200"/>
<protein>
    <submittedName>
        <fullName evidence="4">Amidohydrolase</fullName>
    </submittedName>
</protein>
<dbReference type="PANTHER" id="PTHR36842">
    <property type="entry name" value="PROTEIN TOLB HOMOLOG"/>
    <property type="match status" value="1"/>
</dbReference>
<keyword evidence="2" id="KW-0732">Signal</keyword>
<dbReference type="SUPFAM" id="SSF51556">
    <property type="entry name" value="Metallo-dependent hydrolases"/>
    <property type="match status" value="1"/>
</dbReference>
<sequence>MIRTRLSCLALLLTSALPLSVRAQAPASVPAPVPVPVPLPLPLPGKPDAPRWDVNAPGFPEHTVQLDVTEGTWMSVDVSPKGDELVFDLLGDLYALPIAGGEARALTSGTAWDMQPRYSPDGQFIAFTSDRGGGDNLVVMKRDGSEPTAVTQESFRLLNSPAWSPDGQFLIARKHYTARRSLGAGEIWMYHRSGGEGVQLTERPNEQKDVGEPAFSPDGKYIYYSQDITPGPVFEYNKDPSGEIYVIQRLNLDTRKTERFVSGPGGSIRPTPSPDGKSLAFIRRVRGKSVLYVADVVSGAERPLFDGLDRDMQETWAIHGVYPAMAWTPDNRSLVFWAGGGLRRIDVATKKVTPIPFHVKGTRTVYEALRFAQQVAPDTFPVKMLRWVQVSPKGDKVVYQALGHLYVRDLPNGTPRRLTRQTEHAELYPSFSRDGRSIVYTTWDDEKFGTIRVVPVTGGEGRVVSTGPGHYAEPALSPDGKTLVYRALGGGYLRSGLYSRERGLFVMPLAGGTPRRLVEDGEQPHFGVGSERVFFLEVSQREKDDERALKSIRLDGTEPRTHLTSDEATEYRVSPDEKWVAFRENFNAFIMALPRGPKAAVASPETKALPVSRVSRDAGEWLHWSGDGKRLHWALGPELYTRELKDSFRFMAGAPQTLPELAAKGLNIAFEAKTDAPTGTVALVGGRVITLKGDEVIEDGVVVVKGNRLLAVGPRSQVTVPAGARVVDVKGKTIIPGLVDVHWHGSMEDDGILPEQNWKLLSSLAYGVTTIHDPSNDTGAIFATSELVRSGGMVGPHVYSTGTILYGASGAFRAPIDTLEDARSHLRRMKAVGAFSVKSYNQPRRDQRQKVLKAARELEMMVVPEGGSLYHHNMSMVVDGHTGIEHSLPVAQAYEDVRQLWSGTQVGYTPTLIVAYGGIMGENYWYAKTKVWDDERLLSFVPRRIVDARSRRRVDAPDEEYGHVQTAEVARALNDRGVSVQLGAHGQREGLGAHWELWMFAQGGMTPMQALRAATLSGARYLGLDKDIGSLEPGKLADLVVLDANPLEDLRQSTSIRYTMVGGRLYDAKTLDEVGASRKREPLYFQREGQGAWGPSSSWGTHQD</sequence>
<dbReference type="InterPro" id="IPR011042">
    <property type="entry name" value="6-blade_b-propeller_TolB-like"/>
</dbReference>
<dbReference type="InterPro" id="IPR011659">
    <property type="entry name" value="WD40"/>
</dbReference>
<dbReference type="Proteomes" id="UP000182229">
    <property type="component" value="Unassembled WGS sequence"/>
</dbReference>
<accession>A0A1L9AXN0</accession>
<dbReference type="AlphaFoldDB" id="A0A1L9AXN0"/>
<evidence type="ECO:0000256" key="2">
    <source>
        <dbReference type="SAM" id="SignalP"/>
    </source>
</evidence>
<organism evidence="4 5">
    <name type="scientific">Cystobacter ferrugineus</name>
    <dbReference type="NCBI Taxonomy" id="83449"/>
    <lineage>
        <taxon>Bacteria</taxon>
        <taxon>Pseudomonadati</taxon>
        <taxon>Myxococcota</taxon>
        <taxon>Myxococcia</taxon>
        <taxon>Myxococcales</taxon>
        <taxon>Cystobacterineae</taxon>
        <taxon>Archangiaceae</taxon>
        <taxon>Cystobacter</taxon>
    </lineage>
</organism>
<dbReference type="Gene3D" id="3.30.110.90">
    <property type="entry name" value="Amidohydrolase"/>
    <property type="match status" value="1"/>
</dbReference>
<dbReference type="OrthoDB" id="9758793at2"/>
<feature type="signal peptide" evidence="2">
    <location>
        <begin position="1"/>
        <end position="23"/>
    </location>
</feature>
<evidence type="ECO:0000313" key="5">
    <source>
        <dbReference type="Proteomes" id="UP000182229"/>
    </source>
</evidence>
<dbReference type="GO" id="GO:0016810">
    <property type="term" value="F:hydrolase activity, acting on carbon-nitrogen (but not peptide) bonds"/>
    <property type="evidence" value="ECO:0007669"/>
    <property type="project" value="InterPro"/>
</dbReference>
<dbReference type="EMBL" id="MPIN01000017">
    <property type="protein sequence ID" value="OJH34771.1"/>
    <property type="molecule type" value="Genomic_DNA"/>
</dbReference>